<evidence type="ECO:0000313" key="2">
    <source>
        <dbReference type="EMBL" id="KAA6355121.1"/>
    </source>
</evidence>
<dbReference type="Gene3D" id="1.25.40.30">
    <property type="match status" value="1"/>
</dbReference>
<dbReference type="PANTHER" id="PTHR10292">
    <property type="entry name" value="CLATHRIN HEAVY CHAIN RELATED"/>
    <property type="match status" value="1"/>
</dbReference>
<dbReference type="Proteomes" id="UP000324800">
    <property type="component" value="Unassembled WGS sequence"/>
</dbReference>
<accession>A0A5J4TBR0</accession>
<dbReference type="GO" id="GO:0032051">
    <property type="term" value="F:clathrin light chain binding"/>
    <property type="evidence" value="ECO:0007669"/>
    <property type="project" value="TreeGrafter"/>
</dbReference>
<dbReference type="InterPro" id="IPR012331">
    <property type="entry name" value="Clathrin_H-chain_linker"/>
</dbReference>
<dbReference type="Pfam" id="PF00637">
    <property type="entry name" value="Clathrin"/>
    <property type="match status" value="1"/>
</dbReference>
<dbReference type="PROSITE" id="PS50236">
    <property type="entry name" value="CHCR"/>
    <property type="match status" value="1"/>
</dbReference>
<dbReference type="InterPro" id="IPR055358">
    <property type="entry name" value="CHCR"/>
</dbReference>
<dbReference type="GO" id="GO:0071439">
    <property type="term" value="C:clathrin complex"/>
    <property type="evidence" value="ECO:0007669"/>
    <property type="project" value="TreeGrafter"/>
</dbReference>
<dbReference type="PANTHER" id="PTHR10292:SF1">
    <property type="entry name" value="CLATHRIN HEAVY CHAIN"/>
    <property type="match status" value="1"/>
</dbReference>
<evidence type="ECO:0000256" key="1">
    <source>
        <dbReference type="PROSITE-ProRule" id="PRU01006"/>
    </source>
</evidence>
<feature type="non-terminal residue" evidence="2">
    <location>
        <position position="374"/>
    </location>
</feature>
<organism evidence="2 3">
    <name type="scientific">Streblomastix strix</name>
    <dbReference type="NCBI Taxonomy" id="222440"/>
    <lineage>
        <taxon>Eukaryota</taxon>
        <taxon>Metamonada</taxon>
        <taxon>Preaxostyla</taxon>
        <taxon>Oxymonadida</taxon>
        <taxon>Streblomastigidae</taxon>
        <taxon>Streblomastix</taxon>
    </lineage>
</organism>
<dbReference type="InterPro" id="IPR016024">
    <property type="entry name" value="ARM-type_fold"/>
</dbReference>
<dbReference type="GO" id="GO:0006886">
    <property type="term" value="P:intracellular protein transport"/>
    <property type="evidence" value="ECO:0007669"/>
    <property type="project" value="UniProtKB-UniRule"/>
</dbReference>
<dbReference type="GO" id="GO:0006898">
    <property type="term" value="P:receptor-mediated endocytosis"/>
    <property type="evidence" value="ECO:0007669"/>
    <property type="project" value="TreeGrafter"/>
</dbReference>
<feature type="repeat" description="CHCR" evidence="1">
    <location>
        <begin position="189"/>
        <end position="335"/>
    </location>
</feature>
<dbReference type="OrthoDB" id="2113814at2759"/>
<dbReference type="EMBL" id="SNRW01035138">
    <property type="protein sequence ID" value="KAA6355121.1"/>
    <property type="molecule type" value="Genomic_DNA"/>
</dbReference>
<dbReference type="SUPFAM" id="SSF48371">
    <property type="entry name" value="ARM repeat"/>
    <property type="match status" value="2"/>
</dbReference>
<evidence type="ECO:0000313" key="3">
    <source>
        <dbReference type="Proteomes" id="UP000324800"/>
    </source>
</evidence>
<feature type="non-terminal residue" evidence="2">
    <location>
        <position position="1"/>
    </location>
</feature>
<proteinExistence type="predicted"/>
<dbReference type="InterPro" id="IPR000547">
    <property type="entry name" value="Clathrin_H-chain/VPS_repeat"/>
</dbReference>
<comment type="caution">
    <text evidence="2">The sequence shown here is derived from an EMBL/GenBank/DDBJ whole genome shotgun (WGS) entry which is preliminary data.</text>
</comment>
<dbReference type="Pfam" id="PF13838">
    <property type="entry name" value="Clathrin_H_link"/>
    <property type="match status" value="1"/>
</dbReference>
<gene>
    <name evidence="2" type="ORF">EZS28_049352</name>
</gene>
<dbReference type="AlphaFoldDB" id="A0A5J4TBR0"/>
<reference evidence="2 3" key="1">
    <citation type="submission" date="2019-03" db="EMBL/GenBank/DDBJ databases">
        <title>Single cell metagenomics reveals metabolic interactions within the superorganism composed of flagellate Streblomastix strix and complex community of Bacteroidetes bacteria on its surface.</title>
        <authorList>
            <person name="Treitli S.C."/>
            <person name="Kolisko M."/>
            <person name="Husnik F."/>
            <person name="Keeling P."/>
            <person name="Hampl V."/>
        </authorList>
    </citation>
    <scope>NUCLEOTIDE SEQUENCE [LARGE SCALE GENOMIC DNA]</scope>
    <source>
        <strain evidence="2">ST1C</strain>
    </source>
</reference>
<name>A0A5J4TBR0_9EUKA</name>
<protein>
    <submittedName>
        <fullName evidence="2">Putative Clathrin heavy chain 1</fullName>
    </submittedName>
</protein>
<sequence length="374" mass="41913">RIAGRAKLSGCEDLFIQQFEANFLAQNYGEAAKMAAIAPGGVLRTPQTIQRFKTALPIGGGAPPLMQYLAVLLERTRLNEQESLELVGPVVQQGRKDMAEGWLRDGKITASEPLGNFLRTVDLNFALSAYLSCGAHEKAVQTYAELGELDKLIAYCKQTGYRAPYGDLLRGLCQVKGEWAEQFALKLVQNPEGPLIEASEAMEIMFQKELIKELTGLMLEVLKGNLPEQSRLQTRFLEILLLRRPDIANVIFGRNLFSEYDQSYIGGCCETAGLFHRALEHYTELADILRCIAHTDQIPAEFIVGYVGEISKQKEPKYGYECLRVLSRSKNNVRLCTDIANSWAGKVLDRREIIHIFEENKLVEAVYLHLQSIA</sequence>